<dbReference type="GO" id="GO:0005886">
    <property type="term" value="C:plasma membrane"/>
    <property type="evidence" value="ECO:0007669"/>
    <property type="project" value="UniProtKB-SubCell"/>
</dbReference>
<dbReference type="PROSITE" id="PS51257">
    <property type="entry name" value="PROKAR_LIPOPROTEIN"/>
    <property type="match status" value="1"/>
</dbReference>
<evidence type="ECO:0000256" key="1">
    <source>
        <dbReference type="ARBA" id="ARBA00007613"/>
    </source>
</evidence>
<keyword evidence="2" id="KW-0732">Signal</keyword>
<comment type="subcellular location">
    <subcellularLocation>
        <location evidence="2">Cell membrane</location>
        <topology evidence="2">Lipid-anchor</topology>
    </subcellularLocation>
</comment>
<dbReference type="NCBIfam" id="TIGR01845">
    <property type="entry name" value="outer_NodT"/>
    <property type="match status" value="1"/>
</dbReference>
<name>A0A845GIA3_9BURK</name>
<dbReference type="SUPFAM" id="SSF56954">
    <property type="entry name" value="Outer membrane efflux proteins (OEP)"/>
    <property type="match status" value="1"/>
</dbReference>
<accession>A0A845GIA3</accession>
<proteinExistence type="inferred from homology"/>
<sequence length="473" mass="50435">MNTVVKQLSGVLVALLAGCSLAPTYERPALPVAGEWPAAGAPQHADEGPSARSVPWQSFFRDEQLKQLIGMALEHNRDLRVATLNIERARALYQVQSADRLPGVNAGLSGARQRVPDLVAPGGRGGLTTSYTAGLGVTAFELDLFGRVRNLSGAALERFAATEEGQRAAQISLVAQVAFSYEAVLADEQLLALARQTLDSRSASHQRQTLLRASGANSDYDLRQSESLLEAAKIAVLQAQRQRALDENALVVLIGRPVPAALLPGPGKRWDGEAIAALPAGLPSDLLTARPDIRQQESLLRAANANIGVARAAFFPRISLTGAFGSSSDALGGLFDSGSRAWNFLPQVTLPIFDGGRNRANLGAALAERDIAVAQYEKTVQVAFREVADALAGHATLGEELRAVRAQEQAEQARHDLARLRYDSGEASYLEYLDAQRALFAAQQQAIRAGLAELQNRIALYKSLGGGWSAPQG</sequence>
<keyword evidence="2" id="KW-0812">Transmembrane</keyword>
<gene>
    <name evidence="3" type="ORF">GTP90_05030</name>
</gene>
<protein>
    <submittedName>
        <fullName evidence="3">Efflux transporter outer membrane subunit</fullName>
    </submittedName>
</protein>
<reference evidence="3" key="1">
    <citation type="submission" date="2019-12" db="EMBL/GenBank/DDBJ databases">
        <title>Novel species isolated from a subtropical stream in China.</title>
        <authorList>
            <person name="Lu H."/>
        </authorList>
    </citation>
    <scope>NUCLEOTIDE SEQUENCE [LARGE SCALE GENOMIC DNA]</scope>
    <source>
        <strain evidence="3">FT81W</strain>
    </source>
</reference>
<dbReference type="Proteomes" id="UP000447355">
    <property type="component" value="Unassembled WGS sequence"/>
</dbReference>
<evidence type="ECO:0000313" key="4">
    <source>
        <dbReference type="Proteomes" id="UP000447355"/>
    </source>
</evidence>
<keyword evidence="2" id="KW-0564">Palmitate</keyword>
<evidence type="ECO:0000313" key="3">
    <source>
        <dbReference type="EMBL" id="MYM93220.1"/>
    </source>
</evidence>
<feature type="signal peptide" evidence="2">
    <location>
        <begin position="1"/>
        <end position="22"/>
    </location>
</feature>
<comment type="similarity">
    <text evidence="1 2">Belongs to the outer membrane factor (OMF) (TC 1.B.17) family.</text>
</comment>
<dbReference type="Gene3D" id="2.20.200.10">
    <property type="entry name" value="Outer membrane efflux proteins (OEP)"/>
    <property type="match status" value="1"/>
</dbReference>
<dbReference type="InterPro" id="IPR003423">
    <property type="entry name" value="OMP_efflux"/>
</dbReference>
<keyword evidence="2" id="KW-0472">Membrane</keyword>
<comment type="caution">
    <text evidence="3">The sequence shown here is derived from an EMBL/GenBank/DDBJ whole genome shotgun (WGS) entry which is preliminary data.</text>
</comment>
<dbReference type="InterPro" id="IPR010131">
    <property type="entry name" value="MdtP/NodT-like"/>
</dbReference>
<dbReference type="Pfam" id="PF02321">
    <property type="entry name" value="OEP"/>
    <property type="match status" value="2"/>
</dbReference>
<keyword evidence="2" id="KW-0449">Lipoprotein</keyword>
<evidence type="ECO:0000256" key="2">
    <source>
        <dbReference type="RuleBase" id="RU362097"/>
    </source>
</evidence>
<dbReference type="AlphaFoldDB" id="A0A845GIA3"/>
<feature type="chain" id="PRO_5033101779" evidence="2">
    <location>
        <begin position="23"/>
        <end position="473"/>
    </location>
</feature>
<dbReference type="EMBL" id="WWCX01000003">
    <property type="protein sequence ID" value="MYM93220.1"/>
    <property type="molecule type" value="Genomic_DNA"/>
</dbReference>
<dbReference type="RefSeq" id="WP_161082463.1">
    <property type="nucleotide sequence ID" value="NZ_WWCX01000003.1"/>
</dbReference>
<dbReference type="GO" id="GO:0015562">
    <property type="term" value="F:efflux transmembrane transporter activity"/>
    <property type="evidence" value="ECO:0007669"/>
    <property type="project" value="InterPro"/>
</dbReference>
<keyword evidence="2" id="KW-1134">Transmembrane beta strand</keyword>
<dbReference type="PANTHER" id="PTHR30203">
    <property type="entry name" value="OUTER MEMBRANE CATION EFFLUX PROTEIN"/>
    <property type="match status" value="1"/>
</dbReference>
<dbReference type="Gene3D" id="1.20.1600.10">
    <property type="entry name" value="Outer membrane efflux proteins (OEP)"/>
    <property type="match status" value="1"/>
</dbReference>
<organism evidence="3 4">
    <name type="scientific">Duganella vulcania</name>
    <dbReference type="NCBI Taxonomy" id="2692166"/>
    <lineage>
        <taxon>Bacteria</taxon>
        <taxon>Pseudomonadati</taxon>
        <taxon>Pseudomonadota</taxon>
        <taxon>Betaproteobacteria</taxon>
        <taxon>Burkholderiales</taxon>
        <taxon>Oxalobacteraceae</taxon>
        <taxon>Telluria group</taxon>
        <taxon>Duganella</taxon>
    </lineage>
</organism>
<dbReference type="PANTHER" id="PTHR30203:SF32">
    <property type="entry name" value="CATION EFFLUX SYSTEM PROTEIN CUSC"/>
    <property type="match status" value="1"/>
</dbReference>